<accession>A0ABM6QNR8</accession>
<dbReference type="Proteomes" id="UP000265462">
    <property type="component" value="Chromosome"/>
</dbReference>
<organism evidence="1 2">
    <name type="scientific">Bacillus caldolyticus</name>
    <dbReference type="NCBI Taxonomy" id="1394"/>
    <lineage>
        <taxon>Bacteria</taxon>
        <taxon>Bacillati</taxon>
        <taxon>Bacillota</taxon>
        <taxon>Bacilli</taxon>
        <taxon>Bacillales</taxon>
        <taxon>Anoxybacillaceae</taxon>
        <taxon>Geobacillus</taxon>
        <taxon>Geobacillus thermoleovorans group</taxon>
    </lineage>
</organism>
<keyword evidence="2" id="KW-1185">Reference proteome</keyword>
<sequence length="189" mass="22734">MECSYRNVEMKSALQHLCRQLQKIIHSSFNNVPFSELKDCKNILIVRSASIGILREFISKLDNVNDNTRKYIITSYANKHELEELYGDSVEIIEYRHNGNYDISRFDEIFNYLSEKFFDKVVVLYNNRFGAGYENVEEIIERISPDVHYVFNSYMELYRINNLALKKESIQLYRQICNWYWEYSMVERK</sequence>
<name>A0ABM6QNR8_BACCL</name>
<proteinExistence type="predicted"/>
<evidence type="ECO:0000313" key="1">
    <source>
        <dbReference type="EMBL" id="AUI37188.1"/>
    </source>
</evidence>
<dbReference type="EMBL" id="CP025074">
    <property type="protein sequence ID" value="AUI37188.1"/>
    <property type="molecule type" value="Genomic_DNA"/>
</dbReference>
<gene>
    <name evidence="1" type="ORF">CWI35_12280</name>
</gene>
<evidence type="ECO:0000313" key="2">
    <source>
        <dbReference type="Proteomes" id="UP000265462"/>
    </source>
</evidence>
<dbReference type="RefSeq" id="WP_119877820.1">
    <property type="nucleotide sequence ID" value="NZ_CP025074.1"/>
</dbReference>
<protein>
    <submittedName>
        <fullName evidence="1">Uncharacterized protein</fullName>
    </submittedName>
</protein>
<reference evidence="1 2" key="1">
    <citation type="submission" date="2018-02" db="EMBL/GenBank/DDBJ databases">
        <title>Complete genome and methylome analysis of Bacillus caldolyticus.</title>
        <authorList>
            <person name="Fomenkov A.I."/>
            <person name="Mersha F."/>
            <person name="Vincze T."/>
            <person name="Roberts R.J."/>
        </authorList>
    </citation>
    <scope>NUCLEOTIDE SEQUENCE [LARGE SCALE GENOMIC DNA]</scope>
    <source>
        <strain evidence="1 2">NEB414</strain>
    </source>
</reference>